<feature type="non-terminal residue" evidence="2">
    <location>
        <position position="391"/>
    </location>
</feature>
<dbReference type="Pfam" id="PF02464">
    <property type="entry name" value="CinA"/>
    <property type="match status" value="1"/>
</dbReference>
<evidence type="ECO:0000313" key="2">
    <source>
        <dbReference type="EMBL" id="SVA08913.1"/>
    </source>
</evidence>
<dbReference type="EMBL" id="UINC01003746">
    <property type="protein sequence ID" value="SVA08913.1"/>
    <property type="molecule type" value="Genomic_DNA"/>
</dbReference>
<dbReference type="AlphaFoldDB" id="A0A381T5A4"/>
<dbReference type="InterPro" id="IPR008136">
    <property type="entry name" value="CinA_C"/>
</dbReference>
<feature type="domain" description="CinA C-terminal" evidence="1">
    <location>
        <begin position="277"/>
        <end position="390"/>
    </location>
</feature>
<dbReference type="InterPro" id="IPR036653">
    <property type="entry name" value="CinA-like_C"/>
</dbReference>
<dbReference type="Gene3D" id="3.90.950.20">
    <property type="entry name" value="CinA-like"/>
    <property type="match status" value="1"/>
</dbReference>
<proteinExistence type="predicted"/>
<dbReference type="SUPFAM" id="SSF52374">
    <property type="entry name" value="Nucleotidylyl transferase"/>
    <property type="match status" value="1"/>
</dbReference>
<dbReference type="SUPFAM" id="SSF142433">
    <property type="entry name" value="CinA-like"/>
    <property type="match status" value="1"/>
</dbReference>
<protein>
    <recommendedName>
        <fullName evidence="1">CinA C-terminal domain-containing protein</fullName>
    </recommendedName>
</protein>
<name>A0A381T5A4_9ZZZZ</name>
<dbReference type="InterPro" id="IPR014729">
    <property type="entry name" value="Rossmann-like_a/b/a_fold"/>
</dbReference>
<dbReference type="Gene3D" id="3.40.50.620">
    <property type="entry name" value="HUPs"/>
    <property type="match status" value="1"/>
</dbReference>
<gene>
    <name evidence="2" type="ORF">METZ01_LOCUS61767</name>
</gene>
<evidence type="ECO:0000259" key="1">
    <source>
        <dbReference type="Pfam" id="PF02464"/>
    </source>
</evidence>
<organism evidence="2">
    <name type="scientific">marine metagenome</name>
    <dbReference type="NCBI Taxonomy" id="408172"/>
    <lineage>
        <taxon>unclassified sequences</taxon>
        <taxon>metagenomes</taxon>
        <taxon>ecological metagenomes</taxon>
    </lineage>
</organism>
<sequence length="391" mass="44018">MLLPTAEGNLSEIYFPLTANPAGYNHLLLAENVLWQFPETQLLVFILSNGRHPDPFKTVQIPHPSLRYEILRNALLEWSDPENSLPARYADESKVLLKLGRNNCAISRWELSFSSPLRLADHVQYFSTDQKIALIVGADLIQRMLDPRIFTDTDLAQIESGCLLIAAPRDDIDLKKTLQLIKQKRGLKLSVLQITPSVLPKKLQKFYQISSTHIRKAAQAGHSLEAFLPVNAALHISQNHLYNRRKQNTDSNYSHLNEHQHSCFELKEQLEAAAVKLQKHLVQRAKNGQPHRFSVLETSTGGQIAQTFTSLTGASEHFLDGRIIYDQEAQKQFLAVKEFEDSSVSQTRAQNLALAMQRQSGADWALAETGMAGPPSKDRHSRKNGQCYLGL</sequence>
<reference evidence="2" key="1">
    <citation type="submission" date="2018-05" db="EMBL/GenBank/DDBJ databases">
        <authorList>
            <person name="Lanie J.A."/>
            <person name="Ng W.-L."/>
            <person name="Kazmierczak K.M."/>
            <person name="Andrzejewski T.M."/>
            <person name="Davidsen T.M."/>
            <person name="Wayne K.J."/>
            <person name="Tettelin H."/>
            <person name="Glass J.I."/>
            <person name="Rusch D."/>
            <person name="Podicherti R."/>
            <person name="Tsui H.-C.T."/>
            <person name="Winkler M.E."/>
        </authorList>
    </citation>
    <scope>NUCLEOTIDE SEQUENCE</scope>
</reference>
<accession>A0A381T5A4</accession>